<reference evidence="1" key="1">
    <citation type="submission" date="2020-08" db="EMBL/GenBank/DDBJ databases">
        <title>Multicomponent nature underlies the extraordinary mechanical properties of spider dragline silk.</title>
        <authorList>
            <person name="Kono N."/>
            <person name="Nakamura H."/>
            <person name="Mori M."/>
            <person name="Yoshida Y."/>
            <person name="Ohtoshi R."/>
            <person name="Malay A.D."/>
            <person name="Moran D.A.P."/>
            <person name="Tomita M."/>
            <person name="Numata K."/>
            <person name="Arakawa K."/>
        </authorList>
    </citation>
    <scope>NUCLEOTIDE SEQUENCE</scope>
</reference>
<comment type="caution">
    <text evidence="1">The sequence shown here is derived from an EMBL/GenBank/DDBJ whole genome shotgun (WGS) entry which is preliminary data.</text>
</comment>
<dbReference type="AlphaFoldDB" id="A0A8X6YRB7"/>
<evidence type="ECO:0000313" key="2">
    <source>
        <dbReference type="Proteomes" id="UP000886998"/>
    </source>
</evidence>
<accession>A0A8X6YRB7</accession>
<dbReference type="Proteomes" id="UP000886998">
    <property type="component" value="Unassembled WGS sequence"/>
</dbReference>
<dbReference type="EMBL" id="BMAV01021505">
    <property type="protein sequence ID" value="GFY75616.1"/>
    <property type="molecule type" value="Genomic_DNA"/>
</dbReference>
<gene>
    <name evidence="1" type="primary">AVEN_27888_1</name>
    <name evidence="1" type="ORF">TNIN_374891</name>
</gene>
<keyword evidence="2" id="KW-1185">Reference proteome</keyword>
<evidence type="ECO:0000313" key="1">
    <source>
        <dbReference type="EMBL" id="GFY75616.1"/>
    </source>
</evidence>
<sequence>MFLHKWCFSHSTNDFPDLHFDQSSEESITKTLGVLWNSSSDTFCFKVSPTINHILTKRDVLSQIARIFDPLDLLGLVISKVKFSCSNYGS</sequence>
<dbReference type="OrthoDB" id="8065733at2759"/>
<proteinExistence type="predicted"/>
<name>A0A8X6YRB7_9ARAC</name>
<protein>
    <submittedName>
        <fullName evidence="1">Uncharacterized protein</fullName>
    </submittedName>
</protein>
<organism evidence="1 2">
    <name type="scientific">Trichonephila inaurata madagascariensis</name>
    <dbReference type="NCBI Taxonomy" id="2747483"/>
    <lineage>
        <taxon>Eukaryota</taxon>
        <taxon>Metazoa</taxon>
        <taxon>Ecdysozoa</taxon>
        <taxon>Arthropoda</taxon>
        <taxon>Chelicerata</taxon>
        <taxon>Arachnida</taxon>
        <taxon>Araneae</taxon>
        <taxon>Araneomorphae</taxon>
        <taxon>Entelegynae</taxon>
        <taxon>Araneoidea</taxon>
        <taxon>Nephilidae</taxon>
        <taxon>Trichonephila</taxon>
        <taxon>Trichonephila inaurata</taxon>
    </lineage>
</organism>